<dbReference type="OrthoDB" id="793096at2"/>
<gene>
    <name evidence="2" type="ORF">D0C36_15820</name>
</gene>
<evidence type="ECO:0000256" key="1">
    <source>
        <dbReference type="SAM" id="Phobius"/>
    </source>
</evidence>
<dbReference type="AlphaFoldDB" id="A0A372NUC6"/>
<protein>
    <submittedName>
        <fullName evidence="2">Uncharacterized protein</fullName>
    </submittedName>
</protein>
<feature type="transmembrane region" description="Helical" evidence="1">
    <location>
        <begin position="6"/>
        <end position="31"/>
    </location>
</feature>
<accession>A0A372NUC6</accession>
<keyword evidence="1" id="KW-0472">Membrane</keyword>
<dbReference type="Proteomes" id="UP000264217">
    <property type="component" value="Unassembled WGS sequence"/>
</dbReference>
<keyword evidence="1" id="KW-0812">Transmembrane</keyword>
<dbReference type="RefSeq" id="WP_117392567.1">
    <property type="nucleotide sequence ID" value="NZ_QWDC01000002.1"/>
</dbReference>
<organism evidence="2 3">
    <name type="scientific">Mucilaginibacter conchicola</name>
    <dbReference type="NCBI Taxonomy" id="2303333"/>
    <lineage>
        <taxon>Bacteria</taxon>
        <taxon>Pseudomonadati</taxon>
        <taxon>Bacteroidota</taxon>
        <taxon>Sphingobacteriia</taxon>
        <taxon>Sphingobacteriales</taxon>
        <taxon>Sphingobacteriaceae</taxon>
        <taxon>Mucilaginibacter</taxon>
    </lineage>
</organism>
<dbReference type="EMBL" id="QWDC01000002">
    <property type="protein sequence ID" value="RFZ92858.1"/>
    <property type="molecule type" value="Genomic_DNA"/>
</dbReference>
<name>A0A372NUC6_9SPHI</name>
<reference evidence="2 3" key="1">
    <citation type="submission" date="2018-08" db="EMBL/GenBank/DDBJ databases">
        <title>Mucilaginibacter sp. MYSH2.</title>
        <authorList>
            <person name="Seo T."/>
        </authorList>
    </citation>
    <scope>NUCLEOTIDE SEQUENCE [LARGE SCALE GENOMIC DNA]</scope>
    <source>
        <strain evidence="2 3">MYSH2</strain>
    </source>
</reference>
<evidence type="ECO:0000313" key="3">
    <source>
        <dbReference type="Proteomes" id="UP000264217"/>
    </source>
</evidence>
<evidence type="ECO:0000313" key="2">
    <source>
        <dbReference type="EMBL" id="RFZ92858.1"/>
    </source>
</evidence>
<sequence length="199" mass="23288">MDKNMLVTLTALAGLAGALLSQLMIGFFAYINDNRKKKDELEKEYRNKKAEIGENFCFINAELMTMMRKNIDYWENLGDDRSGQTLAYMRREMERLDNYQAQLKSGNWKYNLINIYFDLPFDIDAIQQANRRSHQLYIRVIDLSDKLRTAEAEAREMLYPAYNMAVFELCGHYETVYKHMQENMTAVRGQLLATFGQTA</sequence>
<comment type="caution">
    <text evidence="2">The sequence shown here is derived from an EMBL/GenBank/DDBJ whole genome shotgun (WGS) entry which is preliminary data.</text>
</comment>
<keyword evidence="3" id="KW-1185">Reference proteome</keyword>
<keyword evidence="1" id="KW-1133">Transmembrane helix</keyword>
<proteinExistence type="predicted"/>